<evidence type="ECO:0000256" key="1">
    <source>
        <dbReference type="SAM" id="SignalP"/>
    </source>
</evidence>
<organism evidence="2 3">
    <name type="scientific">Pseudomonas phytophila</name>
    <dbReference type="NCBI Taxonomy" id="2867264"/>
    <lineage>
        <taxon>Bacteria</taxon>
        <taxon>Pseudomonadati</taxon>
        <taxon>Pseudomonadota</taxon>
        <taxon>Gammaproteobacteria</taxon>
        <taxon>Pseudomonadales</taxon>
        <taxon>Pseudomonadaceae</taxon>
        <taxon>Pseudomonas</taxon>
    </lineage>
</organism>
<feature type="signal peptide" evidence="1">
    <location>
        <begin position="1"/>
        <end position="33"/>
    </location>
</feature>
<keyword evidence="3" id="KW-1185">Reference proteome</keyword>
<evidence type="ECO:0000313" key="2">
    <source>
        <dbReference type="EMBL" id="UXZ98769.1"/>
    </source>
</evidence>
<gene>
    <name evidence="2" type="ORF">K3169_13310</name>
</gene>
<accession>A0ABY6FMC6</accession>
<dbReference type="Proteomes" id="UP001063228">
    <property type="component" value="Chromosome"/>
</dbReference>
<dbReference type="EMBL" id="CP081201">
    <property type="protein sequence ID" value="UXZ98769.1"/>
    <property type="molecule type" value="Genomic_DNA"/>
</dbReference>
<feature type="chain" id="PRO_5046211311" evidence="1">
    <location>
        <begin position="34"/>
        <end position="184"/>
    </location>
</feature>
<proteinExistence type="predicted"/>
<keyword evidence="1" id="KW-0732">Signal</keyword>
<name>A0ABY6FMC6_9PSED</name>
<evidence type="ECO:0000313" key="3">
    <source>
        <dbReference type="Proteomes" id="UP001063228"/>
    </source>
</evidence>
<sequence length="184" mass="19494">MRVAVMDLSLSKKGWSALALTGLIYLAAGNSYAADGEAFSPSTACSVLARTPGFKPNPSGYSELHDGVYSCGTPYKYLGSQELPNNVALYGRGTADEVTRVKLMLNVNVASRAVADTKALAALCTKMIGDLAGTVPVGFGKKASLGKPFEEQFQGYKIFLTKEVWPTGKGFELNCGIATLSHEE</sequence>
<reference evidence="2" key="1">
    <citation type="submission" date="2021-08" db="EMBL/GenBank/DDBJ databases">
        <title>Complete genome sequence of Pseudomonas phytophila.</title>
        <authorList>
            <person name="Weir B.S."/>
            <person name="Templeton M.D."/>
            <person name="Arshed S."/>
            <person name="Andersen M.T."/>
            <person name="Jayaraman J."/>
        </authorList>
    </citation>
    <scope>NUCLEOTIDE SEQUENCE</scope>
    <source>
        <strain evidence="2">ICMP 23753</strain>
    </source>
</reference>
<protein>
    <submittedName>
        <fullName evidence="2">Uncharacterized protein</fullName>
    </submittedName>
</protein>